<sequence length="139" mass="15665">MRRRRDQIETSAQRRRAAEGTSREKGLGRTTRRHKKRQPTAEADCSIAHVRGGVQARQWRSTAGLRAEEHRIAQGSHGARAGRRDVTLQSATARQHEAETRQPEAVSADARGPQRHPPACDHYLAPPFPARLADEQQRR</sequence>
<proteinExistence type="predicted"/>
<evidence type="ECO:0000313" key="2">
    <source>
        <dbReference type="EMBL" id="CAK0850114.1"/>
    </source>
</evidence>
<accession>A0ABN9TV24</accession>
<feature type="compositionally biased region" description="Basic and acidic residues" evidence="1">
    <location>
        <begin position="16"/>
        <end position="27"/>
    </location>
</feature>
<dbReference type="EMBL" id="CAUYUJ010015120">
    <property type="protein sequence ID" value="CAK0850114.1"/>
    <property type="molecule type" value="Genomic_DNA"/>
</dbReference>
<keyword evidence="3" id="KW-1185">Reference proteome</keyword>
<organism evidence="2 3">
    <name type="scientific">Prorocentrum cordatum</name>
    <dbReference type="NCBI Taxonomy" id="2364126"/>
    <lineage>
        <taxon>Eukaryota</taxon>
        <taxon>Sar</taxon>
        <taxon>Alveolata</taxon>
        <taxon>Dinophyceae</taxon>
        <taxon>Prorocentrales</taxon>
        <taxon>Prorocentraceae</taxon>
        <taxon>Prorocentrum</taxon>
    </lineage>
</organism>
<gene>
    <name evidence="2" type="ORF">PCOR1329_LOCUS42624</name>
</gene>
<feature type="region of interest" description="Disordered" evidence="1">
    <location>
        <begin position="1"/>
        <end position="139"/>
    </location>
</feature>
<evidence type="ECO:0000313" key="3">
    <source>
        <dbReference type="Proteomes" id="UP001189429"/>
    </source>
</evidence>
<name>A0ABN9TV24_9DINO</name>
<dbReference type="Proteomes" id="UP001189429">
    <property type="component" value="Unassembled WGS sequence"/>
</dbReference>
<comment type="caution">
    <text evidence="2">The sequence shown here is derived from an EMBL/GenBank/DDBJ whole genome shotgun (WGS) entry which is preliminary data.</text>
</comment>
<protein>
    <submittedName>
        <fullName evidence="2">Uncharacterized protein</fullName>
    </submittedName>
</protein>
<evidence type="ECO:0000256" key="1">
    <source>
        <dbReference type="SAM" id="MobiDB-lite"/>
    </source>
</evidence>
<reference evidence="2" key="1">
    <citation type="submission" date="2023-10" db="EMBL/GenBank/DDBJ databases">
        <authorList>
            <person name="Chen Y."/>
            <person name="Shah S."/>
            <person name="Dougan E. K."/>
            <person name="Thang M."/>
            <person name="Chan C."/>
        </authorList>
    </citation>
    <scope>NUCLEOTIDE SEQUENCE [LARGE SCALE GENOMIC DNA]</scope>
</reference>